<dbReference type="PANTHER" id="PTHR24045">
    <property type="match status" value="1"/>
</dbReference>
<dbReference type="STRING" id="1262585.BJI46_13930"/>
<dbReference type="GO" id="GO:0016772">
    <property type="term" value="F:transferase activity, transferring phosphorus-containing groups"/>
    <property type="evidence" value="ECO:0007669"/>
    <property type="project" value="InterPro"/>
</dbReference>
<name>A0A1E7R3J4_9GAMM</name>
<dbReference type="Proteomes" id="UP000185895">
    <property type="component" value="Unassembled WGS sequence"/>
</dbReference>
<dbReference type="Pfam" id="PF17101">
    <property type="entry name" value="Stealth_CR1"/>
    <property type="match status" value="1"/>
</dbReference>
<evidence type="ECO:0000259" key="5">
    <source>
        <dbReference type="Pfam" id="PF17101"/>
    </source>
</evidence>
<accession>A0A1E7R3J4</accession>
<feature type="domain" description="Stealth protein CR1 conserved region 1" evidence="5">
    <location>
        <begin position="8"/>
        <end position="32"/>
    </location>
</feature>
<dbReference type="InterPro" id="IPR047141">
    <property type="entry name" value="Stealth"/>
</dbReference>
<evidence type="ECO:0000256" key="3">
    <source>
        <dbReference type="ARBA" id="ARBA00023169"/>
    </source>
</evidence>
<keyword evidence="3" id="KW-0270">Exopolysaccharide synthesis</keyword>
<dbReference type="AlphaFoldDB" id="A0A1E7R3J4"/>
<dbReference type="InterPro" id="IPR021520">
    <property type="entry name" value="Stealth_CR2"/>
</dbReference>
<dbReference type="RefSeq" id="WP_070070375.1">
    <property type="nucleotide sequence ID" value="NZ_MKKK01000040.1"/>
</dbReference>
<evidence type="ECO:0000313" key="6">
    <source>
        <dbReference type="EMBL" id="OEY93842.1"/>
    </source>
</evidence>
<dbReference type="OrthoDB" id="9776077at2"/>
<dbReference type="EMBL" id="MKKK01000040">
    <property type="protein sequence ID" value="OEY93842.1"/>
    <property type="molecule type" value="Genomic_DNA"/>
</dbReference>
<protein>
    <submittedName>
        <fullName evidence="6">Capsular polysaccharide biosynthesis protein</fullName>
    </submittedName>
</protein>
<comment type="similarity">
    <text evidence="1">Belongs to the stealth family.</text>
</comment>
<dbReference type="PANTHER" id="PTHR24045:SF0">
    <property type="entry name" value="N-ACETYLGLUCOSAMINE-1-PHOSPHOTRANSFERASE SUBUNITS ALPHA_BETA"/>
    <property type="match status" value="1"/>
</dbReference>
<evidence type="ECO:0000259" key="4">
    <source>
        <dbReference type="Pfam" id="PF11380"/>
    </source>
</evidence>
<gene>
    <name evidence="6" type="ORF">BJI46_13930</name>
</gene>
<reference evidence="6 7" key="1">
    <citation type="submission" date="2016-09" db="EMBL/GenBank/DDBJ databases">
        <authorList>
            <person name="Capua I."/>
            <person name="De Benedictis P."/>
            <person name="Joannis T."/>
            <person name="Lombin L.H."/>
            <person name="Cattoli G."/>
        </authorList>
    </citation>
    <scope>NUCLEOTIDE SEQUENCE [LARGE SCALE GENOMIC DNA]</scope>
    <source>
        <strain evidence="6 7">ANC 4671</strain>
    </source>
</reference>
<evidence type="ECO:0000313" key="7">
    <source>
        <dbReference type="Proteomes" id="UP000185895"/>
    </source>
</evidence>
<dbReference type="Pfam" id="PF11380">
    <property type="entry name" value="Stealth_CR2"/>
    <property type="match status" value="1"/>
</dbReference>
<feature type="domain" description="Stealth protein CR2 conserved region 2" evidence="4">
    <location>
        <begin position="43"/>
        <end position="154"/>
    </location>
</feature>
<organism evidence="6 7">
    <name type="scientific">Acinetobacter qingfengensis</name>
    <dbReference type="NCBI Taxonomy" id="1262585"/>
    <lineage>
        <taxon>Bacteria</taxon>
        <taxon>Pseudomonadati</taxon>
        <taxon>Pseudomonadota</taxon>
        <taxon>Gammaproteobacteria</taxon>
        <taxon>Moraxellales</taxon>
        <taxon>Moraxellaceae</taxon>
        <taxon>Acinetobacter</taxon>
    </lineage>
</organism>
<proteinExistence type="inferred from homology"/>
<dbReference type="GO" id="GO:0000271">
    <property type="term" value="P:polysaccharide biosynthetic process"/>
    <property type="evidence" value="ECO:0007669"/>
    <property type="project" value="UniProtKB-KW"/>
</dbReference>
<dbReference type="InterPro" id="IPR031358">
    <property type="entry name" value="Stealth_CR1"/>
</dbReference>
<evidence type="ECO:0000256" key="2">
    <source>
        <dbReference type="ARBA" id="ARBA00022679"/>
    </source>
</evidence>
<keyword evidence="7" id="KW-1185">Reference proteome</keyword>
<keyword evidence="2" id="KW-0808">Transferase</keyword>
<evidence type="ECO:0000256" key="1">
    <source>
        <dbReference type="ARBA" id="ARBA00007583"/>
    </source>
</evidence>
<comment type="caution">
    <text evidence="6">The sequence shown here is derived from an EMBL/GenBank/DDBJ whole genome shotgun (WGS) entry which is preliminary data.</text>
</comment>
<sequence length="335" mass="40060">MQQNQQLVDIVIAWVDGNDPILIKKRQNYMEKQIAEDPKQSTRFASDYEIYYAIASILKYVPYCRTIYIITDQQKPQYLQQLIEQRICTPEKIKIIDHIDLFRGYECVLPTFNSLTIETMLWNINELSDQFIYLNDDFFFNAPSLYQDFIQDNKIIIYGHWVKNTSKKLKYKYRQWLEKKFNKKAEARYTTAQMLSADRLNLNSYFEIHHRPHILNRIILQEYFQDNPLCLDQQIQYKFRNIQQFLPVGLMNHLAIKNEQAILKNDIKIAYLKPTEDINIFIKNIQTEQIKYGCIQSLDLFDIQQRQQLQQVLVKKFADFLPKSIVQEAEKGQSL</sequence>